<dbReference type="GO" id="GO:0007163">
    <property type="term" value="P:establishment or maintenance of cell polarity"/>
    <property type="evidence" value="ECO:0007669"/>
    <property type="project" value="UniProtKB-ARBA"/>
</dbReference>
<feature type="compositionally biased region" description="Basic and acidic residues" evidence="13">
    <location>
        <begin position="1435"/>
        <end position="1444"/>
    </location>
</feature>
<dbReference type="FunFam" id="2.10.25.10:FF:000472">
    <property type="entry name" value="Uncharacterized protein, isoform A"/>
    <property type="match status" value="1"/>
</dbReference>
<feature type="region of interest" description="Disordered" evidence="13">
    <location>
        <begin position="1487"/>
        <end position="1566"/>
    </location>
</feature>
<dbReference type="InterPro" id="IPR002126">
    <property type="entry name" value="Cadherin-like_dom"/>
</dbReference>
<reference evidence="20" key="1">
    <citation type="journal article" date="2020" name="bioRxiv">
        <title>Chromosome-level reference genome of the European wasp spider Argiope bruennichi: a resource for studies on range expansion and evolutionary adaptation.</title>
        <authorList>
            <person name="Sheffer M.M."/>
            <person name="Hoppe A."/>
            <person name="Krehenwinkel H."/>
            <person name="Uhl G."/>
            <person name="Kuss A.W."/>
            <person name="Jensen L."/>
            <person name="Jensen C."/>
            <person name="Gillespie R.G."/>
            <person name="Hoff K.J."/>
            <person name="Prost S."/>
        </authorList>
    </citation>
    <scope>NUCLEOTIDE SEQUENCE</scope>
</reference>
<feature type="domain" description="EGF-like" evidence="15">
    <location>
        <begin position="433"/>
        <end position="472"/>
    </location>
</feature>
<feature type="disulfide bond" evidence="12">
    <location>
        <begin position="538"/>
        <end position="547"/>
    </location>
</feature>
<evidence type="ECO:0000256" key="13">
    <source>
        <dbReference type="SAM" id="MobiDB-lite"/>
    </source>
</evidence>
<feature type="domain" description="EGF-like" evidence="15">
    <location>
        <begin position="395"/>
        <end position="432"/>
    </location>
</feature>
<dbReference type="GO" id="GO:0007156">
    <property type="term" value="P:homophilic cell adhesion via plasma membrane adhesion molecules"/>
    <property type="evidence" value="ECO:0007669"/>
    <property type="project" value="InterPro"/>
</dbReference>
<dbReference type="SMART" id="SM00179">
    <property type="entry name" value="EGF_CA"/>
    <property type="match status" value="5"/>
</dbReference>
<feature type="domain" description="GAIN-B" evidence="16">
    <location>
        <begin position="758"/>
        <end position="928"/>
    </location>
</feature>
<feature type="region of interest" description="Disordered" evidence="13">
    <location>
        <begin position="1299"/>
        <end position="1330"/>
    </location>
</feature>
<dbReference type="InterPro" id="IPR000832">
    <property type="entry name" value="GPCR_2_secretin-like"/>
</dbReference>
<dbReference type="SMART" id="SM00060">
    <property type="entry name" value="FN3"/>
    <property type="match status" value="1"/>
</dbReference>
<evidence type="ECO:0000259" key="19">
    <source>
        <dbReference type="PROSITE" id="PS50853"/>
    </source>
</evidence>
<name>A0A8T0FJS9_ARGBR</name>
<dbReference type="Pfam" id="PF01825">
    <property type="entry name" value="GPS"/>
    <property type="match status" value="1"/>
</dbReference>
<dbReference type="InterPro" id="IPR001881">
    <property type="entry name" value="EGF-like_Ca-bd_dom"/>
</dbReference>
<evidence type="ECO:0000313" key="21">
    <source>
        <dbReference type="Proteomes" id="UP000807504"/>
    </source>
</evidence>
<comment type="caution">
    <text evidence="12">Lacks conserved residue(s) required for the propagation of feature annotation.</text>
</comment>
<evidence type="ECO:0000256" key="11">
    <source>
        <dbReference type="PROSITE-ProRule" id="PRU00043"/>
    </source>
</evidence>
<feature type="domain" description="EGF-like" evidence="15">
    <location>
        <begin position="357"/>
        <end position="394"/>
    </location>
</feature>
<feature type="domain" description="Fibronectin type-III" evidence="19">
    <location>
        <begin position="266"/>
        <end position="359"/>
    </location>
</feature>
<keyword evidence="6 14" id="KW-1133">Transmembrane helix</keyword>
<keyword evidence="7 14" id="KW-0472">Membrane</keyword>
<evidence type="ECO:0000256" key="6">
    <source>
        <dbReference type="ARBA" id="ARBA00022989"/>
    </source>
</evidence>
<keyword evidence="21" id="KW-1185">Reference proteome</keyword>
<feature type="region of interest" description="Disordered" evidence="13">
    <location>
        <begin position="1435"/>
        <end position="1458"/>
    </location>
</feature>
<accession>A0A8T0FJS9</accession>
<feature type="domain" description="G-protein coupled receptors family 2 profile 2" evidence="17">
    <location>
        <begin position="938"/>
        <end position="1186"/>
    </location>
</feature>
<dbReference type="InterPro" id="IPR057244">
    <property type="entry name" value="GAIN_B"/>
</dbReference>
<feature type="compositionally biased region" description="Acidic residues" evidence="13">
    <location>
        <begin position="1489"/>
        <end position="1505"/>
    </location>
</feature>
<evidence type="ECO:0000256" key="3">
    <source>
        <dbReference type="ARBA" id="ARBA00022692"/>
    </source>
</evidence>
<evidence type="ECO:0000256" key="14">
    <source>
        <dbReference type="SAM" id="Phobius"/>
    </source>
</evidence>
<dbReference type="Pfam" id="PF00002">
    <property type="entry name" value="7tm_2"/>
    <property type="match status" value="1"/>
</dbReference>
<evidence type="ECO:0000256" key="8">
    <source>
        <dbReference type="ARBA" id="ARBA00023157"/>
    </source>
</evidence>
<dbReference type="InterPro" id="IPR017981">
    <property type="entry name" value="GPCR_2-like_7TM"/>
</dbReference>
<feature type="disulfide bond" evidence="12">
    <location>
        <begin position="462"/>
        <end position="471"/>
    </location>
</feature>
<keyword evidence="11" id="KW-0106">Calcium</keyword>
<dbReference type="InterPro" id="IPR018097">
    <property type="entry name" value="EGF_Ca-bd_CS"/>
</dbReference>
<dbReference type="InterPro" id="IPR046338">
    <property type="entry name" value="GAIN_dom_sf"/>
</dbReference>
<evidence type="ECO:0000313" key="20">
    <source>
        <dbReference type="EMBL" id="KAF8790712.1"/>
    </source>
</evidence>
<dbReference type="PROSITE" id="PS01187">
    <property type="entry name" value="EGF_CA"/>
    <property type="match status" value="1"/>
</dbReference>
<dbReference type="Pfam" id="PF00028">
    <property type="entry name" value="Cadherin"/>
    <property type="match status" value="1"/>
</dbReference>
<dbReference type="CDD" id="cd00063">
    <property type="entry name" value="FN3"/>
    <property type="match status" value="1"/>
</dbReference>
<dbReference type="Proteomes" id="UP000807504">
    <property type="component" value="Unassembled WGS sequence"/>
</dbReference>
<dbReference type="InterPro" id="IPR013783">
    <property type="entry name" value="Ig-like_fold"/>
</dbReference>
<dbReference type="Gene3D" id="2.60.40.10">
    <property type="entry name" value="Immunoglobulins"/>
    <property type="match status" value="1"/>
</dbReference>
<feature type="transmembrane region" description="Helical" evidence="14">
    <location>
        <begin position="974"/>
        <end position="991"/>
    </location>
</feature>
<dbReference type="Gene3D" id="1.20.1070.10">
    <property type="entry name" value="Rhodopsin 7-helix transmembrane proteins"/>
    <property type="match status" value="1"/>
</dbReference>
<dbReference type="CDD" id="cd11304">
    <property type="entry name" value="Cadherin_repeat"/>
    <property type="match status" value="2"/>
</dbReference>
<keyword evidence="10" id="KW-0424">Laminin EGF-like domain</keyword>
<dbReference type="CDD" id="cd00054">
    <property type="entry name" value="EGF_CA"/>
    <property type="match status" value="4"/>
</dbReference>
<dbReference type="SMART" id="SM00303">
    <property type="entry name" value="GPS"/>
    <property type="match status" value="1"/>
</dbReference>
<dbReference type="SUPFAM" id="SSF49313">
    <property type="entry name" value="Cadherin-like"/>
    <property type="match status" value="2"/>
</dbReference>
<evidence type="ECO:0000256" key="9">
    <source>
        <dbReference type="ARBA" id="ARBA00023180"/>
    </source>
</evidence>
<evidence type="ECO:0000256" key="2">
    <source>
        <dbReference type="ARBA" id="ARBA00022475"/>
    </source>
</evidence>
<dbReference type="InterPro" id="IPR000203">
    <property type="entry name" value="GPS"/>
</dbReference>
<keyword evidence="5" id="KW-0677">Repeat</keyword>
<feature type="transmembrane region" description="Helical" evidence="14">
    <location>
        <begin position="1085"/>
        <end position="1114"/>
    </location>
</feature>
<dbReference type="Pfam" id="PF00008">
    <property type="entry name" value="EGF"/>
    <property type="match status" value="4"/>
</dbReference>
<evidence type="ECO:0000256" key="4">
    <source>
        <dbReference type="ARBA" id="ARBA00022729"/>
    </source>
</evidence>
<evidence type="ECO:0000259" key="18">
    <source>
        <dbReference type="PROSITE" id="PS50268"/>
    </source>
</evidence>
<feature type="disulfide bond" evidence="12">
    <location>
        <begin position="384"/>
        <end position="393"/>
    </location>
</feature>
<dbReference type="PROSITE" id="PS50261">
    <property type="entry name" value="G_PROTEIN_RECEP_F2_4"/>
    <property type="match status" value="1"/>
</dbReference>
<comment type="subcellular location">
    <subcellularLocation>
        <location evidence="1">Cell membrane</location>
        <topology evidence="1">Multi-pass membrane protein</topology>
    </subcellularLocation>
</comment>
<feature type="transmembrane region" description="Helical" evidence="14">
    <location>
        <begin position="940"/>
        <end position="962"/>
    </location>
</feature>
<dbReference type="InterPro" id="IPR000742">
    <property type="entry name" value="EGF"/>
</dbReference>
<dbReference type="GO" id="GO:0005509">
    <property type="term" value="F:calcium ion binding"/>
    <property type="evidence" value="ECO:0007669"/>
    <property type="project" value="UniProtKB-UniRule"/>
</dbReference>
<dbReference type="PROSITE" id="PS50853">
    <property type="entry name" value="FN3"/>
    <property type="match status" value="1"/>
</dbReference>
<dbReference type="SUPFAM" id="SSF81321">
    <property type="entry name" value="Family A G protein-coupled receptor-like"/>
    <property type="match status" value="1"/>
</dbReference>
<comment type="caution">
    <text evidence="20">The sequence shown here is derived from an EMBL/GenBank/DDBJ whole genome shotgun (WGS) entry which is preliminary data.</text>
</comment>
<dbReference type="SUPFAM" id="SSF57196">
    <property type="entry name" value="EGF/Laminin"/>
    <property type="match status" value="5"/>
</dbReference>
<evidence type="ECO:0000256" key="7">
    <source>
        <dbReference type="ARBA" id="ARBA00023136"/>
    </source>
</evidence>
<dbReference type="Gene3D" id="2.10.25.10">
    <property type="entry name" value="Laminin"/>
    <property type="match status" value="4"/>
</dbReference>
<dbReference type="GO" id="GO:0004930">
    <property type="term" value="F:G protein-coupled receptor activity"/>
    <property type="evidence" value="ECO:0007669"/>
    <property type="project" value="InterPro"/>
</dbReference>
<keyword evidence="4" id="KW-0732">Signal</keyword>
<feature type="disulfide bond" evidence="12">
    <location>
        <begin position="361"/>
        <end position="371"/>
    </location>
</feature>
<evidence type="ECO:0000256" key="12">
    <source>
        <dbReference type="PROSITE-ProRule" id="PRU00076"/>
    </source>
</evidence>
<feature type="compositionally biased region" description="Polar residues" evidence="13">
    <location>
        <begin position="1447"/>
        <end position="1456"/>
    </location>
</feature>
<sequence>MPWKLFAKTPTWRQLSRRNINKCLHSNCFRRSRRMLLLIVAYSSLLLIGASRLKFETFSEGKLVFRPLMHQPRIYAGAPAGVHVTTVHAYDPDRPRKKVEYNLPNVLDYKHFIVDKMSGNLSTATMINKTVGESYQVMVAAVSYGSSELEHLQIAVTEFNQFAPRFEQRNYTLELHPETNVDTVVLTVKASDPDPEPHNAEIYYILDQNTTSQYFTLNSLTGELTLSQPINESESLQNFGIFAEDGGSPKRWDYVSVFVAVKTLSAPQNVTVVSITQDSAIICWESPKYGDILGYVLKYYPVNSDTHFVVNVTISDRSSICETLENLTDDTVYKFVIYGWNTEEQGQKTELLEFRTSENWCNKVTCEPGVCISLQSEPWYECDCPVGFYGTSCEYFDPCSHNPCSNNGKCLNTTHNEYVCICAEDYSGPNCGSYNPCLHRRNPCENGATCEMTTNNTYICICAEGFYGRKCKYRDLCFSDPCSNGGTCNIINETTFMCSCPIGFTGAFCETDTDECESNPCLNSSTCVNQKGNFSCLCPDGFTGHLCEKSVQCSADRTDTEKGMFYWNATNHSTEVTVPCPFGSANSLPEASAFRSCILTNVSAIWGPVNASECKGKGIIVADELADELYTITKNPDSLNRETLEAAAQGIETISNFAVQDEKIAEGMLNVISNILDFNDNIVEQDENYTFSELTKNLLQIVDDYASNAVLKTGESLSVITPNVRVQAMDWSPTIENETETDIPHLKFTVPKDQEYQPVITTPETTVTSSRPPERQKVPMVKVFVPKEALQEAHRQLEGNVRVKFVVYYNDKLFQSKKLNLPDNDLNQQQQDSTSTFYKLKKNKEEPEYKAPVLQISVGNVTLKNLNKPLIYILPLKTKRDVLCVYWNEKDWRWSAEGLTTNHTKNYVICQSTHMTAFSVLLDVTPRSPKNKSHESIMSIISYIGCVLSIIGLSLTIITYVLFGCLNRDHPGKILANLCLSLLLMNVTFLLEALNPEIGGKTCAAVAVLLHYFVLTSLSWMCVEAINMYQLLVHVFASSETRFMLKRCVFAWGTPLIIVVLTASFRLSAYFEGLQHCMLSPLNSWIYYCAFLAPSCLILAVNFTVFVLVSRVIFTPRLTTKTSNNPSSLVTAAQVRGAFTVMILLGVTWVFGTMAFGEMKLIFQYAFCISNSLQGFLIFLVRCLLYPEARNAWFYLFKTGKFKKHRGVVPPGTVSFSNSQVCKNAASSTSQSSARNDFSEDSPNIALDSSLFNRKENAENNEKVHRNAHRLRSVSMNSSNQQLPSHHSNPRESRISFLQKNQNSPIKRSESDQYPFDSASTRRSEYNGSGSTGPVKVIFSNYFNEDGTFGDKEFHKDFHLRSKKGSNYLHDKFACQKNNPFAIKQSFREFANCKKRRSASLDVPSDLNGNQDDASNISTMEGLKSFFVNMKLRSSEHGNKDKRSLSLAATTPNSMPRASLKIENGMGVKKEKSRHYIDFKKRNSVVFEREEESDDENSASTDVEDSPTSSVGFQHSRRVHQNSVRENSIKENNLKKCYPKRFRSGDGLSPKPTPPFLLSQKENGGH</sequence>
<feature type="transmembrane region" description="Helical" evidence="14">
    <location>
        <begin position="1003"/>
        <end position="1023"/>
    </location>
</feature>
<dbReference type="InterPro" id="IPR015919">
    <property type="entry name" value="Cadherin-like_sf"/>
</dbReference>
<dbReference type="SMART" id="SM00181">
    <property type="entry name" value="EGF"/>
    <property type="match status" value="5"/>
</dbReference>
<dbReference type="PROSITE" id="PS50026">
    <property type="entry name" value="EGF_3"/>
    <property type="match status" value="5"/>
</dbReference>
<dbReference type="GO" id="GO:0007166">
    <property type="term" value="P:cell surface receptor signaling pathway"/>
    <property type="evidence" value="ECO:0007669"/>
    <property type="project" value="InterPro"/>
</dbReference>
<protein>
    <submittedName>
        <fullName evidence="20">Adhesion G-protein coupled receptor G4 like protein</fullName>
    </submittedName>
</protein>
<dbReference type="GO" id="GO:0005886">
    <property type="term" value="C:plasma membrane"/>
    <property type="evidence" value="ECO:0007669"/>
    <property type="project" value="UniProtKB-SubCell"/>
</dbReference>
<feature type="domain" description="EGF-like" evidence="15">
    <location>
        <begin position="473"/>
        <end position="510"/>
    </location>
</feature>
<feature type="transmembrane region" description="Helical" evidence="14">
    <location>
        <begin position="1135"/>
        <end position="1156"/>
    </location>
</feature>
<dbReference type="Gene3D" id="2.60.40.60">
    <property type="entry name" value="Cadherins"/>
    <property type="match status" value="2"/>
</dbReference>
<keyword evidence="9" id="KW-0325">Glycoprotein</keyword>
<evidence type="ECO:0000256" key="10">
    <source>
        <dbReference type="ARBA" id="ARBA00023292"/>
    </source>
</evidence>
<keyword evidence="12" id="KW-0245">EGF-like domain</keyword>
<feature type="disulfide bond" evidence="12">
    <location>
        <begin position="500"/>
        <end position="509"/>
    </location>
</feature>
<evidence type="ECO:0000256" key="1">
    <source>
        <dbReference type="ARBA" id="ARBA00004651"/>
    </source>
</evidence>
<dbReference type="SMART" id="SM00112">
    <property type="entry name" value="CA"/>
    <property type="match status" value="2"/>
</dbReference>
<dbReference type="InterPro" id="IPR003961">
    <property type="entry name" value="FN3_dom"/>
</dbReference>
<reference evidence="20" key="2">
    <citation type="submission" date="2020-06" db="EMBL/GenBank/DDBJ databases">
        <authorList>
            <person name="Sheffer M."/>
        </authorList>
    </citation>
    <scope>NUCLEOTIDE SEQUENCE</scope>
</reference>
<dbReference type="PANTHER" id="PTHR47767:SF1">
    <property type="entry name" value="ADHESION G PROTEIN-COUPLED RECEPTOR G7"/>
    <property type="match status" value="1"/>
</dbReference>
<dbReference type="SUPFAM" id="SSF49265">
    <property type="entry name" value="Fibronectin type III"/>
    <property type="match status" value="1"/>
</dbReference>
<dbReference type="InterPro" id="IPR053066">
    <property type="entry name" value="ADGR_G7"/>
</dbReference>
<evidence type="ECO:0000256" key="5">
    <source>
        <dbReference type="ARBA" id="ARBA00022737"/>
    </source>
</evidence>
<dbReference type="InterPro" id="IPR000152">
    <property type="entry name" value="EGF-type_Asp/Asn_hydroxyl_site"/>
</dbReference>
<evidence type="ECO:0000259" key="17">
    <source>
        <dbReference type="PROSITE" id="PS50261"/>
    </source>
</evidence>
<dbReference type="PROSITE" id="PS00022">
    <property type="entry name" value="EGF_1"/>
    <property type="match status" value="5"/>
</dbReference>
<feature type="domain" description="EGF-like" evidence="15">
    <location>
        <begin position="512"/>
        <end position="548"/>
    </location>
</feature>
<dbReference type="Pfam" id="PF00041">
    <property type="entry name" value="fn3"/>
    <property type="match status" value="1"/>
</dbReference>
<feature type="domain" description="Cadherin" evidence="18">
    <location>
        <begin position="167"/>
        <end position="289"/>
    </location>
</feature>
<gene>
    <name evidence="20" type="ORF">HNY73_005691</name>
</gene>
<feature type="transmembrane region" description="Helical" evidence="14">
    <location>
        <begin position="1044"/>
        <end position="1065"/>
    </location>
</feature>
<feature type="disulfide bond" evidence="12">
    <location>
        <begin position="422"/>
        <end position="431"/>
    </location>
</feature>
<feature type="domain" description="Cadherin" evidence="18">
    <location>
        <begin position="66"/>
        <end position="166"/>
    </location>
</feature>
<organism evidence="20 21">
    <name type="scientific">Argiope bruennichi</name>
    <name type="common">Wasp spider</name>
    <name type="synonym">Aranea bruennichi</name>
    <dbReference type="NCBI Taxonomy" id="94029"/>
    <lineage>
        <taxon>Eukaryota</taxon>
        <taxon>Metazoa</taxon>
        <taxon>Ecdysozoa</taxon>
        <taxon>Arthropoda</taxon>
        <taxon>Chelicerata</taxon>
        <taxon>Arachnida</taxon>
        <taxon>Araneae</taxon>
        <taxon>Araneomorphae</taxon>
        <taxon>Entelegynae</taxon>
        <taxon>Araneoidea</taxon>
        <taxon>Araneidae</taxon>
        <taxon>Argiope</taxon>
    </lineage>
</organism>
<dbReference type="InterPro" id="IPR036116">
    <property type="entry name" value="FN3_sf"/>
</dbReference>
<dbReference type="EMBL" id="JABXBU010000011">
    <property type="protein sequence ID" value="KAF8790712.1"/>
    <property type="molecule type" value="Genomic_DNA"/>
</dbReference>
<dbReference type="PRINTS" id="PR00249">
    <property type="entry name" value="GPCRSECRETIN"/>
</dbReference>
<dbReference type="Gene3D" id="2.60.220.50">
    <property type="match status" value="1"/>
</dbReference>
<dbReference type="PROSITE" id="PS01186">
    <property type="entry name" value="EGF_2"/>
    <property type="match status" value="4"/>
</dbReference>
<evidence type="ECO:0000259" key="16">
    <source>
        <dbReference type="PROSITE" id="PS50221"/>
    </source>
</evidence>
<keyword evidence="3 14" id="KW-0812">Transmembrane</keyword>
<dbReference type="GO" id="GO:0001736">
    <property type="term" value="P:establishment of planar polarity"/>
    <property type="evidence" value="ECO:0007669"/>
    <property type="project" value="UniProtKB-ARBA"/>
</dbReference>
<dbReference type="PROSITE" id="PS50268">
    <property type="entry name" value="CADHERIN_2"/>
    <property type="match status" value="2"/>
</dbReference>
<keyword evidence="2" id="KW-1003">Cell membrane</keyword>
<keyword evidence="20" id="KW-0675">Receptor</keyword>
<dbReference type="CDD" id="cd15040">
    <property type="entry name" value="7tmB2_Adhesion"/>
    <property type="match status" value="1"/>
</dbReference>
<evidence type="ECO:0000259" key="15">
    <source>
        <dbReference type="PROSITE" id="PS50026"/>
    </source>
</evidence>
<proteinExistence type="predicted"/>
<dbReference type="PROSITE" id="PS00010">
    <property type="entry name" value="ASX_HYDROXYL"/>
    <property type="match status" value="1"/>
</dbReference>
<dbReference type="PROSITE" id="PS50221">
    <property type="entry name" value="GAIN_B"/>
    <property type="match status" value="1"/>
</dbReference>
<dbReference type="PANTHER" id="PTHR47767">
    <property type="entry name" value="ADHESION G PROTEIN-COUPLED RECEPTOR G7"/>
    <property type="match status" value="1"/>
</dbReference>
<keyword evidence="8 12" id="KW-1015">Disulfide bond</keyword>